<keyword evidence="3" id="KW-1185">Reference proteome</keyword>
<dbReference type="Pfam" id="PF01370">
    <property type="entry name" value="Epimerase"/>
    <property type="match status" value="1"/>
</dbReference>
<protein>
    <submittedName>
        <fullName evidence="2">NAD-dependent epimerase/dehydratase family protein</fullName>
    </submittedName>
</protein>
<reference evidence="2 3" key="1">
    <citation type="journal article" name="Nat. Commun.">
        <title>Undinarchaeota illuminate DPANN phylogeny and the impact of gene transfer on archaeal evolution.</title>
        <authorList>
            <person name="Dombrowski N."/>
            <person name="Williams T.A."/>
            <person name="Sun J."/>
            <person name="Woodcroft B.J."/>
            <person name="Lee J.H."/>
            <person name="Minh B.Q."/>
            <person name="Rinke C."/>
            <person name="Spang A."/>
        </authorList>
    </citation>
    <scope>NUCLEOTIDE SEQUENCE [LARGE SCALE GENOMIC DNA]</scope>
    <source>
        <strain evidence="2">MAG_bin1129</strain>
    </source>
</reference>
<dbReference type="AlphaFoldDB" id="A0A832XGQ0"/>
<dbReference type="InterPro" id="IPR051207">
    <property type="entry name" value="ComplexI_NDUFA9_subunit"/>
</dbReference>
<name>A0A832XGQ0_9ARCH</name>
<dbReference type="PANTHER" id="PTHR12126">
    <property type="entry name" value="NADH-UBIQUINONE OXIDOREDUCTASE 39 KDA SUBUNIT-RELATED"/>
    <property type="match status" value="1"/>
</dbReference>
<evidence type="ECO:0000313" key="2">
    <source>
        <dbReference type="EMBL" id="HIK00459.1"/>
    </source>
</evidence>
<comment type="caution">
    <text evidence="2">The sequence shown here is derived from an EMBL/GenBank/DDBJ whole genome shotgun (WGS) entry which is preliminary data.</text>
</comment>
<dbReference type="InterPro" id="IPR036291">
    <property type="entry name" value="NAD(P)-bd_dom_sf"/>
</dbReference>
<sequence>ESGVPYVILRPNTIYGPGERQGITELIKLVRKSYVVPMVGSGRAMLQPIHVSDVCKAVLASANPSIKNDIFEIGGPDTLTFKQLIELIAKELGVKRITVPIPVSLLVAGSWFYNRLAHQPWNKDKLLNLTKDKSMNITRMRNEFGIQPIGVKEGIKELVKIT</sequence>
<feature type="domain" description="NAD-dependent epimerase/dehydratase" evidence="1">
    <location>
        <begin position="2"/>
        <end position="74"/>
    </location>
</feature>
<dbReference type="Proteomes" id="UP000646946">
    <property type="component" value="Unassembled WGS sequence"/>
</dbReference>
<evidence type="ECO:0000313" key="3">
    <source>
        <dbReference type="Proteomes" id="UP000646946"/>
    </source>
</evidence>
<evidence type="ECO:0000259" key="1">
    <source>
        <dbReference type="Pfam" id="PF01370"/>
    </source>
</evidence>
<feature type="non-terminal residue" evidence="2">
    <location>
        <position position="1"/>
    </location>
</feature>
<accession>A0A832XGQ0</accession>
<dbReference type="SUPFAM" id="SSF51735">
    <property type="entry name" value="NAD(P)-binding Rossmann-fold domains"/>
    <property type="match status" value="1"/>
</dbReference>
<dbReference type="Gene3D" id="3.40.50.720">
    <property type="entry name" value="NAD(P)-binding Rossmann-like Domain"/>
    <property type="match status" value="1"/>
</dbReference>
<organism evidence="2 3">
    <name type="scientific">Candidatus Naiadarchaeum limnaeum</name>
    <dbReference type="NCBI Taxonomy" id="2756139"/>
    <lineage>
        <taxon>Archaea</taxon>
        <taxon>Candidatus Undinarchaeota</taxon>
        <taxon>Candidatus Undinarchaeia</taxon>
        <taxon>Candidatus Naiadarchaeales</taxon>
        <taxon>Candidatus Naiadarchaeaceae</taxon>
        <taxon>Candidatus Naiadarchaeum</taxon>
    </lineage>
</organism>
<dbReference type="PANTHER" id="PTHR12126:SF11">
    <property type="entry name" value="NADH DEHYDROGENASE [UBIQUINONE] 1 ALPHA SUBCOMPLEX SUBUNIT 9, MITOCHONDRIAL"/>
    <property type="match status" value="1"/>
</dbReference>
<dbReference type="GO" id="GO:0044877">
    <property type="term" value="F:protein-containing complex binding"/>
    <property type="evidence" value="ECO:0007669"/>
    <property type="project" value="TreeGrafter"/>
</dbReference>
<gene>
    <name evidence="2" type="ORF">H1016_02885</name>
</gene>
<dbReference type="EMBL" id="DVAB01000024">
    <property type="protein sequence ID" value="HIK00459.1"/>
    <property type="molecule type" value="Genomic_DNA"/>
</dbReference>
<dbReference type="InterPro" id="IPR001509">
    <property type="entry name" value="Epimerase_deHydtase"/>
</dbReference>
<proteinExistence type="predicted"/>